<evidence type="ECO:0000313" key="5">
    <source>
        <dbReference type="Proteomes" id="UP000051634"/>
    </source>
</evidence>
<evidence type="ECO:0000256" key="1">
    <source>
        <dbReference type="SAM" id="SignalP"/>
    </source>
</evidence>
<keyword evidence="5" id="KW-1185">Reference proteome</keyword>
<dbReference type="EMBL" id="LDXT01000069">
    <property type="protein sequence ID" value="KRT55978.1"/>
    <property type="molecule type" value="Genomic_DNA"/>
</dbReference>
<accession>A0A0T5ZBM1</accession>
<dbReference type="EMBL" id="LMXI01000028">
    <property type="protein sequence ID" value="KRT60097.1"/>
    <property type="molecule type" value="Genomic_DNA"/>
</dbReference>
<dbReference type="AlphaFoldDB" id="A0A0T5ZBM1"/>
<feature type="chain" id="PRO_5007432571" description="SmpA / OmlA family" evidence="1">
    <location>
        <begin position="24"/>
        <end position="117"/>
    </location>
</feature>
<organism evidence="3 4">
    <name type="scientific">endosymbiont of Ridgeia piscesae</name>
    <dbReference type="NCBI Taxonomy" id="54398"/>
    <lineage>
        <taxon>Bacteria</taxon>
        <taxon>Pseudomonadati</taxon>
        <taxon>Pseudomonadota</taxon>
        <taxon>Gammaproteobacteria</taxon>
        <taxon>sulfur-oxidizing symbionts</taxon>
    </lineage>
</organism>
<evidence type="ECO:0008006" key="6">
    <source>
        <dbReference type="Google" id="ProtNLM"/>
    </source>
</evidence>
<gene>
    <name evidence="2" type="ORF">Ga0074115_12834</name>
    <name evidence="3" type="ORF">Ga0076813_16663</name>
</gene>
<evidence type="ECO:0000313" key="3">
    <source>
        <dbReference type="EMBL" id="KRT60097.1"/>
    </source>
</evidence>
<sequence length="117" mass="13773">MKSLRILLTPLVASMLICNSALADEMRLGQRITDLENRVTALEQLLEETNAKDRWKDPILWRRIKREMSSDDIQKLLGKPARIEQQIFTSWYYHPSSKLHSYVWFDEGKVLGWEVPD</sequence>
<dbReference type="OrthoDB" id="5297256at2"/>
<reference evidence="4 5" key="1">
    <citation type="submission" date="2015-11" db="EMBL/GenBank/DDBJ databases">
        <title>The genome of Candidatus Endoriftia persephone in Ridgeia piscesae and population structure of the North Eastern Pacific vestimentiferan symbionts.</title>
        <authorList>
            <person name="Perez M."/>
            <person name="Juniper K.S."/>
        </authorList>
    </citation>
    <scope>NUCLEOTIDE SEQUENCE [LARGE SCALE GENOMIC DNA]</scope>
    <source>
        <strain evidence="3">Ind10</strain>
        <strain evidence="2">Ind11</strain>
    </source>
</reference>
<evidence type="ECO:0000313" key="4">
    <source>
        <dbReference type="Proteomes" id="UP000051276"/>
    </source>
</evidence>
<comment type="caution">
    <text evidence="3">The sequence shown here is derived from an EMBL/GenBank/DDBJ whole genome shotgun (WGS) entry which is preliminary data.</text>
</comment>
<keyword evidence="1" id="KW-0732">Signal</keyword>
<feature type="signal peptide" evidence="1">
    <location>
        <begin position="1"/>
        <end position="23"/>
    </location>
</feature>
<dbReference type="RefSeq" id="WP_057957314.1">
    <property type="nucleotide sequence ID" value="NZ_KQ557051.1"/>
</dbReference>
<evidence type="ECO:0000313" key="2">
    <source>
        <dbReference type="EMBL" id="KRT55978.1"/>
    </source>
</evidence>
<dbReference type="Proteomes" id="UP000051634">
    <property type="component" value="Unassembled WGS sequence"/>
</dbReference>
<proteinExistence type="predicted"/>
<name>A0A0T5ZBM1_9GAMM</name>
<protein>
    <recommendedName>
        <fullName evidence="6">SmpA / OmlA family</fullName>
    </recommendedName>
</protein>
<dbReference type="Proteomes" id="UP000051276">
    <property type="component" value="Unassembled WGS sequence"/>
</dbReference>